<dbReference type="RefSeq" id="WP_183824740.1">
    <property type="nucleotide sequence ID" value="NZ_JACHEU010000001.1"/>
</dbReference>
<dbReference type="AlphaFoldDB" id="A0A7W9RYI8"/>
<feature type="chain" id="PRO_5030881059" description="DUF4440 domain-containing protein" evidence="1">
    <location>
        <begin position="25"/>
        <end position="137"/>
    </location>
</feature>
<accession>A0A7W9RYI8</accession>
<evidence type="ECO:0000259" key="2">
    <source>
        <dbReference type="Pfam" id="PF14534"/>
    </source>
</evidence>
<protein>
    <recommendedName>
        <fullName evidence="2">DUF4440 domain-containing protein</fullName>
    </recommendedName>
</protein>
<sequence>MSSVKKALLALTAALLLAAGGARADNQVIERWYAALLTADRDTLAELLSDDARISLDDLDVIQDKQEFLDSMDEWENAVAGASIRHRVEKQDEGVTTVMVCYDFPDNRMLMQETFAVGDGRITASSQAEVADNCDGY</sequence>
<feature type="signal peptide" evidence="1">
    <location>
        <begin position="1"/>
        <end position="24"/>
    </location>
</feature>
<dbReference type="SUPFAM" id="SSF54427">
    <property type="entry name" value="NTF2-like"/>
    <property type="match status" value="1"/>
</dbReference>
<organism evidence="3 4">
    <name type="scientific">Aquamicrobium lusatiense</name>
    <dbReference type="NCBI Taxonomy" id="89772"/>
    <lineage>
        <taxon>Bacteria</taxon>
        <taxon>Pseudomonadati</taxon>
        <taxon>Pseudomonadota</taxon>
        <taxon>Alphaproteobacteria</taxon>
        <taxon>Hyphomicrobiales</taxon>
        <taxon>Phyllobacteriaceae</taxon>
        <taxon>Aquamicrobium</taxon>
    </lineage>
</organism>
<gene>
    <name evidence="3" type="ORF">HNR59_000216</name>
</gene>
<keyword evidence="1" id="KW-0732">Signal</keyword>
<keyword evidence="4" id="KW-1185">Reference proteome</keyword>
<feature type="domain" description="DUF4440" evidence="2">
    <location>
        <begin position="27"/>
        <end position="82"/>
    </location>
</feature>
<evidence type="ECO:0000313" key="3">
    <source>
        <dbReference type="EMBL" id="MBB6010871.1"/>
    </source>
</evidence>
<comment type="caution">
    <text evidence="3">The sequence shown here is derived from an EMBL/GenBank/DDBJ whole genome shotgun (WGS) entry which is preliminary data.</text>
</comment>
<dbReference type="EMBL" id="JACHEU010000001">
    <property type="protein sequence ID" value="MBB6010871.1"/>
    <property type="molecule type" value="Genomic_DNA"/>
</dbReference>
<dbReference type="Gene3D" id="3.10.450.50">
    <property type="match status" value="1"/>
</dbReference>
<name>A0A7W9RYI8_9HYPH</name>
<dbReference type="InterPro" id="IPR027843">
    <property type="entry name" value="DUF4440"/>
</dbReference>
<reference evidence="3 4" key="1">
    <citation type="submission" date="2020-08" db="EMBL/GenBank/DDBJ databases">
        <title>Genomic Encyclopedia of Type Strains, Phase IV (KMG-IV): sequencing the most valuable type-strain genomes for metagenomic binning, comparative biology and taxonomic classification.</title>
        <authorList>
            <person name="Goeker M."/>
        </authorList>
    </citation>
    <scope>NUCLEOTIDE SEQUENCE [LARGE SCALE GENOMIC DNA]</scope>
    <source>
        <strain evidence="3 4">DSM 11099</strain>
    </source>
</reference>
<evidence type="ECO:0000256" key="1">
    <source>
        <dbReference type="SAM" id="SignalP"/>
    </source>
</evidence>
<evidence type="ECO:0000313" key="4">
    <source>
        <dbReference type="Proteomes" id="UP000533306"/>
    </source>
</evidence>
<dbReference type="Proteomes" id="UP000533306">
    <property type="component" value="Unassembled WGS sequence"/>
</dbReference>
<dbReference type="Pfam" id="PF14534">
    <property type="entry name" value="DUF4440"/>
    <property type="match status" value="1"/>
</dbReference>
<proteinExistence type="predicted"/>
<dbReference type="InterPro" id="IPR032710">
    <property type="entry name" value="NTF2-like_dom_sf"/>
</dbReference>